<dbReference type="Gene3D" id="3.30.420.10">
    <property type="entry name" value="Ribonuclease H-like superfamily/Ribonuclease H"/>
    <property type="match status" value="1"/>
</dbReference>
<keyword evidence="4" id="KW-1185">Reference proteome</keyword>
<feature type="domain" description="Reverse transcriptase zinc-binding" evidence="2">
    <location>
        <begin position="210"/>
        <end position="290"/>
    </location>
</feature>
<gene>
    <name evidence="3" type="ORF">Ddye_011283</name>
</gene>
<dbReference type="InterPro" id="IPR053151">
    <property type="entry name" value="RNase_H-like"/>
</dbReference>
<sequence length="569" mass="65447">MGKSVKRKIHTVDWNTLCNSKKNRGLGIGKILVKNESLLAKWVWRLSTDDKALWRRVTNARYRILSTDLLWDWKCNNYVSTFVKVVASLFDKGSISYRVLNEGLNMVIGGSKANFWDMSGGDSTRLKVACPRIFSLAVRKHGVVQDFGNWQGNRWVWKVALRRPSFDWKKYQRCVFMSLLDAITIKKSIPDTLVWSYYPDGKFSMESFRYRMEDQNFDNQLDHKFIWQGCCPPKIQIFIWQVLRGRIMVRQVLQNFGIVSETSLVCVLCNNETERIDHLFLLCLWAWKLWIVCMDWWGVANCANNSMKAWLQGWSGLCSSINSRRVWDTLFFPLSWTIWEAKNQMIFKGLGLKFNVDGSARGNPGNAGIGGVFRDNYGKVLSLFSDHIGTLDSISVEILAIHRAVTLCVEMTSLVGREIDIVSDFKVAVTWINSKGMGNLNHVKTIYEICNLLYHLGHTRVIFNSRASNSFADSLAKKGSAMEGDNLIWEIKAVRILYIVIESLQRGSTWMCSWVIESIKNSNSGIRACRPYQRQTTRTRFHRLQSLQILKARLDKKSLAVNLLVVAQR</sequence>
<dbReference type="InterPro" id="IPR036397">
    <property type="entry name" value="RNaseH_sf"/>
</dbReference>
<dbReference type="Pfam" id="PF13456">
    <property type="entry name" value="RVT_3"/>
    <property type="match status" value="1"/>
</dbReference>
<dbReference type="InterPro" id="IPR002156">
    <property type="entry name" value="RNaseH_domain"/>
</dbReference>
<dbReference type="PANTHER" id="PTHR47723:SF22">
    <property type="entry name" value="RNASE H TYPE-1 DOMAIN-CONTAINING PROTEIN"/>
    <property type="match status" value="1"/>
</dbReference>
<evidence type="ECO:0000313" key="4">
    <source>
        <dbReference type="Proteomes" id="UP001280121"/>
    </source>
</evidence>
<dbReference type="AlphaFoldDB" id="A0AAD9X283"/>
<dbReference type="EMBL" id="JANJYI010000004">
    <property type="protein sequence ID" value="KAK2651427.1"/>
    <property type="molecule type" value="Genomic_DNA"/>
</dbReference>
<reference evidence="3" key="1">
    <citation type="journal article" date="2023" name="Plant J.">
        <title>Genome sequences and population genomics provide insights into the demographic history, inbreeding, and mutation load of two 'living fossil' tree species of Dipteronia.</title>
        <authorList>
            <person name="Feng Y."/>
            <person name="Comes H.P."/>
            <person name="Chen J."/>
            <person name="Zhu S."/>
            <person name="Lu R."/>
            <person name="Zhang X."/>
            <person name="Li P."/>
            <person name="Qiu J."/>
            <person name="Olsen K.M."/>
            <person name="Qiu Y."/>
        </authorList>
    </citation>
    <scope>NUCLEOTIDE SEQUENCE</scope>
    <source>
        <strain evidence="3">KIB01</strain>
    </source>
</reference>
<dbReference type="Pfam" id="PF13966">
    <property type="entry name" value="zf-RVT"/>
    <property type="match status" value="1"/>
</dbReference>
<evidence type="ECO:0000313" key="3">
    <source>
        <dbReference type="EMBL" id="KAK2651427.1"/>
    </source>
</evidence>
<comment type="caution">
    <text evidence="3">The sequence shown here is derived from an EMBL/GenBank/DDBJ whole genome shotgun (WGS) entry which is preliminary data.</text>
</comment>
<evidence type="ECO:0008006" key="5">
    <source>
        <dbReference type="Google" id="ProtNLM"/>
    </source>
</evidence>
<dbReference type="InterPro" id="IPR044730">
    <property type="entry name" value="RNase_H-like_dom_plant"/>
</dbReference>
<feature type="domain" description="RNase H type-1" evidence="1">
    <location>
        <begin position="355"/>
        <end position="478"/>
    </location>
</feature>
<protein>
    <recommendedName>
        <fullName evidence="5">Reverse transcriptase zinc-binding domain-containing protein</fullName>
    </recommendedName>
</protein>
<dbReference type="InterPro" id="IPR012337">
    <property type="entry name" value="RNaseH-like_sf"/>
</dbReference>
<dbReference type="PANTHER" id="PTHR47723">
    <property type="entry name" value="OS05G0353850 PROTEIN"/>
    <property type="match status" value="1"/>
</dbReference>
<dbReference type="InterPro" id="IPR026960">
    <property type="entry name" value="RVT-Znf"/>
</dbReference>
<evidence type="ECO:0000259" key="1">
    <source>
        <dbReference type="Pfam" id="PF13456"/>
    </source>
</evidence>
<dbReference type="CDD" id="cd06222">
    <property type="entry name" value="RNase_H_like"/>
    <property type="match status" value="1"/>
</dbReference>
<dbReference type="GO" id="GO:0004523">
    <property type="term" value="F:RNA-DNA hybrid ribonuclease activity"/>
    <property type="evidence" value="ECO:0007669"/>
    <property type="project" value="InterPro"/>
</dbReference>
<dbReference type="SUPFAM" id="SSF53098">
    <property type="entry name" value="Ribonuclease H-like"/>
    <property type="match status" value="1"/>
</dbReference>
<organism evidence="3 4">
    <name type="scientific">Dipteronia dyeriana</name>
    <dbReference type="NCBI Taxonomy" id="168575"/>
    <lineage>
        <taxon>Eukaryota</taxon>
        <taxon>Viridiplantae</taxon>
        <taxon>Streptophyta</taxon>
        <taxon>Embryophyta</taxon>
        <taxon>Tracheophyta</taxon>
        <taxon>Spermatophyta</taxon>
        <taxon>Magnoliopsida</taxon>
        <taxon>eudicotyledons</taxon>
        <taxon>Gunneridae</taxon>
        <taxon>Pentapetalae</taxon>
        <taxon>rosids</taxon>
        <taxon>malvids</taxon>
        <taxon>Sapindales</taxon>
        <taxon>Sapindaceae</taxon>
        <taxon>Hippocastanoideae</taxon>
        <taxon>Acereae</taxon>
        <taxon>Dipteronia</taxon>
    </lineage>
</organism>
<evidence type="ECO:0000259" key="2">
    <source>
        <dbReference type="Pfam" id="PF13966"/>
    </source>
</evidence>
<accession>A0AAD9X283</accession>
<proteinExistence type="predicted"/>
<name>A0AAD9X283_9ROSI</name>
<dbReference type="Proteomes" id="UP001280121">
    <property type="component" value="Unassembled WGS sequence"/>
</dbReference>
<dbReference type="GO" id="GO:0003676">
    <property type="term" value="F:nucleic acid binding"/>
    <property type="evidence" value="ECO:0007669"/>
    <property type="project" value="InterPro"/>
</dbReference>